<dbReference type="EMBL" id="JARRAF010000008">
    <property type="protein sequence ID" value="MDK2124264.1"/>
    <property type="molecule type" value="Genomic_DNA"/>
</dbReference>
<dbReference type="SUPFAM" id="SSF53067">
    <property type="entry name" value="Actin-like ATPase domain"/>
    <property type="match status" value="2"/>
</dbReference>
<sequence>MKLLALDTSTDHLSLSLILDDQQIDRAWQVGQQHSELTLPYLRQLLADCQLSLSQLDGIAVGIGPGSFTGLRIGCGIVQGLAFGIDRPVVGINTLAALATATTGPRAFVAMDARMSQVYYAAFERDANGVPHEVIPTGLANPEQVLLPENQDWHGIGNGFAAYGPALQQRLGTQLASITPDRLPLACDIARLARHEFAAGRAVAADALELLYVRDKVAQKTHERAKA</sequence>
<keyword evidence="2" id="KW-0808">Transferase</keyword>
<dbReference type="NCBIfam" id="TIGR03725">
    <property type="entry name" value="T6A_YeaZ"/>
    <property type="match status" value="1"/>
</dbReference>
<dbReference type="GO" id="GO:0061711">
    <property type="term" value="F:tRNA N(6)-L-threonylcarbamoyladenine synthase activity"/>
    <property type="evidence" value="ECO:0007669"/>
    <property type="project" value="UniProtKB-EC"/>
</dbReference>
<dbReference type="PANTHER" id="PTHR11735:SF11">
    <property type="entry name" value="TRNA THREONYLCARBAMOYLADENOSINE BIOSYNTHESIS PROTEIN TSAB"/>
    <property type="match status" value="1"/>
</dbReference>
<reference evidence="2" key="1">
    <citation type="submission" date="2023-03" db="EMBL/GenBank/DDBJ databases">
        <title>Chitinimonas shenzhenensis gen. nov., sp. nov., a novel member of family Burkholderiaceae isolated from activated sludge collected in Shen Zhen, China.</title>
        <authorList>
            <person name="Wang X."/>
        </authorList>
    </citation>
    <scope>NUCLEOTIDE SEQUENCE</scope>
    <source>
        <strain evidence="2">DQS-5</strain>
    </source>
</reference>
<dbReference type="InterPro" id="IPR000905">
    <property type="entry name" value="Gcp-like_dom"/>
</dbReference>
<evidence type="ECO:0000313" key="3">
    <source>
        <dbReference type="Proteomes" id="UP001172778"/>
    </source>
</evidence>
<dbReference type="InterPro" id="IPR043129">
    <property type="entry name" value="ATPase_NBD"/>
</dbReference>
<evidence type="ECO:0000313" key="2">
    <source>
        <dbReference type="EMBL" id="MDK2124264.1"/>
    </source>
</evidence>
<dbReference type="EC" id="2.3.1.234" evidence="2"/>
<dbReference type="Gene3D" id="3.30.420.40">
    <property type="match status" value="2"/>
</dbReference>
<name>A0ABT7DW29_9NEIS</name>
<dbReference type="CDD" id="cd24032">
    <property type="entry name" value="ASKHA_NBD_TsaB"/>
    <property type="match status" value="1"/>
</dbReference>
<dbReference type="Pfam" id="PF00814">
    <property type="entry name" value="TsaD"/>
    <property type="match status" value="1"/>
</dbReference>
<dbReference type="PANTHER" id="PTHR11735">
    <property type="entry name" value="TRNA N6-ADENOSINE THREONYLCARBAMOYLTRANSFERASE"/>
    <property type="match status" value="1"/>
</dbReference>
<evidence type="ECO:0000259" key="1">
    <source>
        <dbReference type="Pfam" id="PF00814"/>
    </source>
</evidence>
<dbReference type="InterPro" id="IPR022496">
    <property type="entry name" value="T6A_TsaB"/>
</dbReference>
<dbReference type="Proteomes" id="UP001172778">
    <property type="component" value="Unassembled WGS sequence"/>
</dbReference>
<proteinExistence type="predicted"/>
<protein>
    <submittedName>
        <fullName evidence="2">tRNA (Adenosine(37)-N6)-threonylcarbamoyltransferase complex dimerization subunit type 1 TsaB</fullName>
        <ecNumber evidence="2">2.3.1.234</ecNumber>
    </submittedName>
</protein>
<feature type="domain" description="Gcp-like" evidence="1">
    <location>
        <begin position="31"/>
        <end position="146"/>
    </location>
</feature>
<comment type="caution">
    <text evidence="2">The sequence shown here is derived from an EMBL/GenBank/DDBJ whole genome shotgun (WGS) entry which is preliminary data.</text>
</comment>
<keyword evidence="3" id="KW-1185">Reference proteome</keyword>
<keyword evidence="2" id="KW-0012">Acyltransferase</keyword>
<gene>
    <name evidence="2" type="primary">tsaB</name>
    <name evidence="2" type="ORF">PZA18_09405</name>
</gene>
<accession>A0ABT7DW29</accession>
<organism evidence="2 3">
    <name type="scientific">Parachitinimonas caeni</name>
    <dbReference type="NCBI Taxonomy" id="3031301"/>
    <lineage>
        <taxon>Bacteria</taxon>
        <taxon>Pseudomonadati</taxon>
        <taxon>Pseudomonadota</taxon>
        <taxon>Betaproteobacteria</taxon>
        <taxon>Neisseriales</taxon>
        <taxon>Chitinibacteraceae</taxon>
        <taxon>Parachitinimonas</taxon>
    </lineage>
</organism>
<dbReference type="RefSeq" id="WP_284100572.1">
    <property type="nucleotide sequence ID" value="NZ_JARRAF010000008.1"/>
</dbReference>